<gene>
    <name evidence="4" type="ORF">SAMN05216267_102845</name>
</gene>
<accession>A0A1H8Q5W4</accession>
<dbReference type="InterPro" id="IPR013517">
    <property type="entry name" value="FG-GAP"/>
</dbReference>
<dbReference type="SUPFAM" id="SSF69318">
    <property type="entry name" value="Integrin alpha N-terminal domain"/>
    <property type="match status" value="1"/>
</dbReference>
<dbReference type="InterPro" id="IPR028994">
    <property type="entry name" value="Integrin_alpha_N"/>
</dbReference>
<name>A0A1H8Q5W4_9ACTN</name>
<keyword evidence="5" id="KW-1185">Reference proteome</keyword>
<proteinExistence type="predicted"/>
<reference evidence="4 5" key="1">
    <citation type="submission" date="2016-10" db="EMBL/GenBank/DDBJ databases">
        <authorList>
            <person name="de Groot N.N."/>
        </authorList>
    </citation>
    <scope>NUCLEOTIDE SEQUENCE [LARGE SCALE GENOMIC DNA]</scope>
    <source>
        <strain evidence="4 5">CGMCC 4.2026</strain>
    </source>
</reference>
<evidence type="ECO:0000256" key="2">
    <source>
        <dbReference type="SAM" id="MobiDB-lite"/>
    </source>
</evidence>
<feature type="chain" id="PRO_5010198372" description="FlgD Ig-like domain-containing protein" evidence="3">
    <location>
        <begin position="42"/>
        <end position="1053"/>
    </location>
</feature>
<dbReference type="AlphaFoldDB" id="A0A1H8Q5W4"/>
<protein>
    <recommendedName>
        <fullName evidence="6">FlgD Ig-like domain-containing protein</fullName>
    </recommendedName>
</protein>
<dbReference type="Gene3D" id="2.115.10.10">
    <property type="entry name" value="Tachylectin 2"/>
    <property type="match status" value="1"/>
</dbReference>
<dbReference type="STRING" id="310780.SAMN05216267_102845"/>
<feature type="signal peptide" evidence="3">
    <location>
        <begin position="1"/>
        <end position="41"/>
    </location>
</feature>
<dbReference type="Pfam" id="PF13517">
    <property type="entry name" value="FG-GAP_3"/>
    <property type="match status" value="1"/>
</dbReference>
<sequence length="1053" mass="107956">MKSGTTVRKAAVQRTTVRRGLVAALAVVAAAVSPLPQLAHASDGSAPAETVVEPAAAAGPTGPTVLGAATSGYLTADGWDMYGNPTHLSWRAPDGSVASDLGNMTATFGVGVVQSGDGHAWVYHLTTSSDPRVKADFALEVYDTATKVWSGYPIPTTADEGRKLVPTATGWALVAAPDDTAGGAANTGPVPHLYTPNAAGGLDDRVVSGWPAGARWSGQQPASLPGTAEVSSDKAGNQQIVLIDTATASVTTTVPTALYQGANYPLLLLDADHFGYGAGRTAWVYDRTDPQAAPRTLTVPGAGTGEADMALTGGALLALDHYASLAGAGPTPAPLYAVPLDGSAARTLFDGAATLRASTGGSALVDAPNGSDAWATFRIPADGSAPAVLRPFTTYRPEHIGLSLGRGTLSRVETGAGSPVGAVEETVDVGTGAAPAGGSVLPRVWAYPAKDAMILRCGGQRCYTLVDAGSDLGAVHILSWNGKDAVETTRGAIVQLDTSGGSVLSASGNHAVYNSGSDGTQDVLDMWTERVLYTRPAAAAALWGDTLFTAGKVPGQVTQAPVATGKVSATIATDAPCVPDELQALGRWLYWSCGPDGPAGVWDGTTKKSVPVPAGHALLGDGYVLRHTGDQLLLTDIHAGTAAPDRLVATLPAGGYSDDRNITWTLDKFRGFLAWTGTDGATHVLPSGVPQSPVAVVASEGTASADLSRTSWAPSWTPSGPLASWSLDIRRQGSTAIVRSLSGGATPGDVRPVWDGKDHSGRGIANGPYTWTLKLVPANGQGPAAVVSGTVVVSGRPAFAHDYTGEGSGDLLAVTSGGRLDVRPGTGTAPGTVLATSASGTGWPSGSLFVPIGELSVDGYNDLLVRDATGHLTRYDGTPGRAFTPATPHHVIGAGWNIYNSLTPVGALNSVERADLLARDAGGNLYLYAASVNGVFQSRKQIGHGYGIYSMMIGAQDLNGDGRGDLLARDTSGVLWRYDRDSGGGLKARVRIGAGWNVYNSVVGVGDINGDGRNDLVARDGNGDLWRYDGLSSGLFAPRVKIGWAWQTYTSLL</sequence>
<evidence type="ECO:0000256" key="1">
    <source>
        <dbReference type="ARBA" id="ARBA00022729"/>
    </source>
</evidence>
<dbReference type="OrthoDB" id="3275941at2"/>
<organism evidence="4 5">
    <name type="scientific">Actinacidiphila rubida</name>
    <dbReference type="NCBI Taxonomy" id="310780"/>
    <lineage>
        <taxon>Bacteria</taxon>
        <taxon>Bacillati</taxon>
        <taxon>Actinomycetota</taxon>
        <taxon>Actinomycetes</taxon>
        <taxon>Kitasatosporales</taxon>
        <taxon>Streptomycetaceae</taxon>
        <taxon>Actinacidiphila</taxon>
    </lineage>
</organism>
<dbReference type="Proteomes" id="UP000181951">
    <property type="component" value="Unassembled WGS sequence"/>
</dbReference>
<keyword evidence="1 3" id="KW-0732">Signal</keyword>
<evidence type="ECO:0000256" key="3">
    <source>
        <dbReference type="SAM" id="SignalP"/>
    </source>
</evidence>
<dbReference type="SUPFAM" id="SSF51004">
    <property type="entry name" value="C-terminal (heme d1) domain of cytochrome cd1-nitrite reductase"/>
    <property type="match status" value="1"/>
</dbReference>
<dbReference type="PANTHER" id="PTHR44103:SF1">
    <property type="entry name" value="PROPROTEIN CONVERTASE P"/>
    <property type="match status" value="1"/>
</dbReference>
<dbReference type="PANTHER" id="PTHR44103">
    <property type="entry name" value="PROPROTEIN CONVERTASE P"/>
    <property type="match status" value="1"/>
</dbReference>
<dbReference type="EMBL" id="FODD01000028">
    <property type="protein sequence ID" value="SEO49304.1"/>
    <property type="molecule type" value="Genomic_DNA"/>
</dbReference>
<dbReference type="Gene3D" id="2.60.40.4070">
    <property type="match status" value="1"/>
</dbReference>
<evidence type="ECO:0000313" key="4">
    <source>
        <dbReference type="EMBL" id="SEO49304.1"/>
    </source>
</evidence>
<feature type="region of interest" description="Disordered" evidence="2">
    <location>
        <begin position="211"/>
        <end position="230"/>
    </location>
</feature>
<evidence type="ECO:0008006" key="6">
    <source>
        <dbReference type="Google" id="ProtNLM"/>
    </source>
</evidence>
<dbReference type="InterPro" id="IPR011048">
    <property type="entry name" value="Haem_d1_sf"/>
</dbReference>
<dbReference type="RefSeq" id="WP_143080565.1">
    <property type="nucleotide sequence ID" value="NZ_FODD01000028.1"/>
</dbReference>
<evidence type="ECO:0000313" key="5">
    <source>
        <dbReference type="Proteomes" id="UP000181951"/>
    </source>
</evidence>